<organism evidence="2 3">
    <name type="scientific">Candidatus Roizmanbacteria bacterium GW2011_GWA2_37_7</name>
    <dbReference type="NCBI Taxonomy" id="1618481"/>
    <lineage>
        <taxon>Bacteria</taxon>
        <taxon>Candidatus Roizmaniibacteriota</taxon>
    </lineage>
</organism>
<comment type="caution">
    <text evidence="2">The sequence shown here is derived from an EMBL/GenBank/DDBJ whole genome shotgun (WGS) entry which is preliminary data.</text>
</comment>
<keyword evidence="1" id="KW-0812">Transmembrane</keyword>
<gene>
    <name evidence="2" type="ORF">US54_C0060G0008</name>
</gene>
<feature type="transmembrane region" description="Helical" evidence="1">
    <location>
        <begin position="7"/>
        <end position="33"/>
    </location>
</feature>
<evidence type="ECO:0000256" key="1">
    <source>
        <dbReference type="SAM" id="Phobius"/>
    </source>
</evidence>
<evidence type="ECO:0000313" key="2">
    <source>
        <dbReference type="EMBL" id="KKQ36662.1"/>
    </source>
</evidence>
<proteinExistence type="predicted"/>
<keyword evidence="1" id="KW-0472">Membrane</keyword>
<feature type="transmembrane region" description="Helical" evidence="1">
    <location>
        <begin position="53"/>
        <end position="71"/>
    </location>
</feature>
<evidence type="ECO:0000313" key="3">
    <source>
        <dbReference type="Proteomes" id="UP000034471"/>
    </source>
</evidence>
<dbReference type="Proteomes" id="UP000034471">
    <property type="component" value="Unassembled WGS sequence"/>
</dbReference>
<dbReference type="AlphaFoldDB" id="A0A0G0H3E4"/>
<sequence>MELQTIVYIVAIIYMLLWIVLLVVGIAIVWKIYDEVRNAPKRIENKIAELLESRMAGVVTAVVIPLVTFLVKKMKERVKK</sequence>
<keyword evidence="1" id="KW-1133">Transmembrane helix</keyword>
<protein>
    <submittedName>
        <fullName evidence="2">Uncharacterized protein</fullName>
    </submittedName>
</protein>
<dbReference type="EMBL" id="LBTJ01000060">
    <property type="protein sequence ID" value="KKQ36662.1"/>
    <property type="molecule type" value="Genomic_DNA"/>
</dbReference>
<reference evidence="2 3" key="1">
    <citation type="journal article" date="2015" name="Nature">
        <title>rRNA introns, odd ribosomes, and small enigmatic genomes across a large radiation of phyla.</title>
        <authorList>
            <person name="Brown C.T."/>
            <person name="Hug L.A."/>
            <person name="Thomas B.C."/>
            <person name="Sharon I."/>
            <person name="Castelle C.J."/>
            <person name="Singh A."/>
            <person name="Wilkins M.J."/>
            <person name="Williams K.H."/>
            <person name="Banfield J.F."/>
        </authorList>
    </citation>
    <scope>NUCLEOTIDE SEQUENCE [LARGE SCALE GENOMIC DNA]</scope>
</reference>
<name>A0A0G0H3E4_9BACT</name>
<accession>A0A0G0H3E4</accession>